<evidence type="ECO:0000256" key="1">
    <source>
        <dbReference type="ARBA" id="ARBA00001936"/>
    </source>
</evidence>
<keyword evidence="8" id="KW-0234">DNA repair</keyword>
<accession>A0A8J3PCL2</accession>
<dbReference type="PANTHER" id="PTHR15822">
    <property type="entry name" value="TRAF AND TNF RECEPTOR-ASSOCIATED PROTEIN"/>
    <property type="match status" value="1"/>
</dbReference>
<dbReference type="InterPro" id="IPR036691">
    <property type="entry name" value="Endo/exonu/phosph_ase_sf"/>
</dbReference>
<dbReference type="EMBL" id="BONI01000141">
    <property type="protein sequence ID" value="GIG11493.1"/>
    <property type="molecule type" value="Genomic_DNA"/>
</dbReference>
<comment type="cofactor">
    <cofactor evidence="1">
        <name>Mn(2+)</name>
        <dbReference type="ChEBI" id="CHEBI:29035"/>
    </cofactor>
</comment>
<comment type="cofactor">
    <cofactor evidence="2">
        <name>Mg(2+)</name>
        <dbReference type="ChEBI" id="CHEBI:18420"/>
    </cofactor>
</comment>
<dbReference type="Gene3D" id="3.90.1140.10">
    <property type="entry name" value="Cyclic phosphodiesterase"/>
    <property type="match status" value="1"/>
</dbReference>
<dbReference type="InterPro" id="IPR051547">
    <property type="entry name" value="TDP2-like"/>
</dbReference>
<dbReference type="GO" id="GO:0046872">
    <property type="term" value="F:metal ion binding"/>
    <property type="evidence" value="ECO:0007669"/>
    <property type="project" value="UniProtKB-KW"/>
</dbReference>
<dbReference type="Gene3D" id="3.60.10.10">
    <property type="entry name" value="Endonuclease/exonuclease/phosphatase"/>
    <property type="match status" value="1"/>
</dbReference>
<keyword evidence="13" id="KW-1185">Reference proteome</keyword>
<proteinExistence type="predicted"/>
<dbReference type="InterPro" id="IPR043519">
    <property type="entry name" value="NT_sf"/>
</dbReference>
<dbReference type="RefSeq" id="WP_203699437.1">
    <property type="nucleotide sequence ID" value="NZ_BAAALC010000016.1"/>
</dbReference>
<dbReference type="GO" id="GO:0004518">
    <property type="term" value="F:nuclease activity"/>
    <property type="evidence" value="ECO:0007669"/>
    <property type="project" value="UniProtKB-KW"/>
</dbReference>
<dbReference type="Gene3D" id="3.30.460.10">
    <property type="entry name" value="Beta Polymerase, domain 2"/>
    <property type="match status" value="1"/>
</dbReference>
<evidence type="ECO:0000313" key="13">
    <source>
        <dbReference type="Proteomes" id="UP000630887"/>
    </source>
</evidence>
<feature type="domain" description="MJ1316 RNA cyclic group end recognition" evidence="10">
    <location>
        <begin position="1"/>
        <end position="65"/>
    </location>
</feature>
<evidence type="ECO:0000259" key="10">
    <source>
        <dbReference type="Pfam" id="PF04457"/>
    </source>
</evidence>
<keyword evidence="7" id="KW-0460">Magnesium</keyword>
<keyword evidence="5" id="KW-0227">DNA damage</keyword>
<evidence type="ECO:0000259" key="11">
    <source>
        <dbReference type="Pfam" id="PF04928"/>
    </source>
</evidence>
<keyword evidence="6" id="KW-0378">Hydrolase</keyword>
<dbReference type="InterPro" id="IPR005135">
    <property type="entry name" value="Endo/exonuclease/phosphatase"/>
</dbReference>
<evidence type="ECO:0000256" key="2">
    <source>
        <dbReference type="ARBA" id="ARBA00001946"/>
    </source>
</evidence>
<dbReference type="AlphaFoldDB" id="A0A8J3PCL2"/>
<feature type="domain" description="Endonuclease/exonuclease/phosphatase" evidence="9">
    <location>
        <begin position="122"/>
        <end position="352"/>
    </location>
</feature>
<dbReference type="Proteomes" id="UP000630887">
    <property type="component" value="Unassembled WGS sequence"/>
</dbReference>
<dbReference type="InterPro" id="IPR007012">
    <property type="entry name" value="PolA_pol_cen_dom"/>
</dbReference>
<evidence type="ECO:0000256" key="8">
    <source>
        <dbReference type="ARBA" id="ARBA00023204"/>
    </source>
</evidence>
<evidence type="ECO:0000313" key="12">
    <source>
        <dbReference type="EMBL" id="GIG11493.1"/>
    </source>
</evidence>
<evidence type="ECO:0008006" key="14">
    <source>
        <dbReference type="Google" id="ProtNLM"/>
    </source>
</evidence>
<feature type="domain" description="Poly(A) polymerase central" evidence="11">
    <location>
        <begin position="721"/>
        <end position="792"/>
    </location>
</feature>
<dbReference type="Pfam" id="PF13563">
    <property type="entry name" value="2_5_RNA_ligase2"/>
    <property type="match status" value="1"/>
</dbReference>
<dbReference type="Pfam" id="PF03372">
    <property type="entry name" value="Exo_endo_phos"/>
    <property type="match status" value="1"/>
</dbReference>
<name>A0A8J3PCL2_9ACTN</name>
<gene>
    <name evidence="12" type="ORF">Cco03nite_81930</name>
</gene>
<dbReference type="GO" id="GO:0005737">
    <property type="term" value="C:cytoplasm"/>
    <property type="evidence" value="ECO:0007669"/>
    <property type="project" value="TreeGrafter"/>
</dbReference>
<evidence type="ECO:0000256" key="5">
    <source>
        <dbReference type="ARBA" id="ARBA00022763"/>
    </source>
</evidence>
<dbReference type="SUPFAM" id="SSF56219">
    <property type="entry name" value="DNase I-like"/>
    <property type="match status" value="1"/>
</dbReference>
<evidence type="ECO:0000259" key="9">
    <source>
        <dbReference type="Pfam" id="PF03372"/>
    </source>
</evidence>
<dbReference type="GO" id="GO:0070260">
    <property type="term" value="F:5'-tyrosyl-DNA phosphodiesterase activity"/>
    <property type="evidence" value="ECO:0007669"/>
    <property type="project" value="TreeGrafter"/>
</dbReference>
<dbReference type="Pfam" id="PF04928">
    <property type="entry name" value="PAP_central"/>
    <property type="match status" value="1"/>
</dbReference>
<evidence type="ECO:0000256" key="6">
    <source>
        <dbReference type="ARBA" id="ARBA00022801"/>
    </source>
</evidence>
<dbReference type="GO" id="GO:0006302">
    <property type="term" value="P:double-strand break repair"/>
    <property type="evidence" value="ECO:0007669"/>
    <property type="project" value="TreeGrafter"/>
</dbReference>
<dbReference type="GO" id="GO:1990817">
    <property type="term" value="F:poly(A) RNA polymerase activity"/>
    <property type="evidence" value="ECO:0007669"/>
    <property type="project" value="InterPro"/>
</dbReference>
<keyword evidence="4" id="KW-0479">Metal-binding</keyword>
<dbReference type="SUPFAM" id="SSF81301">
    <property type="entry name" value="Nucleotidyltransferase"/>
    <property type="match status" value="1"/>
</dbReference>
<comment type="caution">
    <text evidence="12">The sequence shown here is derived from an EMBL/GenBank/DDBJ whole genome shotgun (WGS) entry which is preliminary data.</text>
</comment>
<dbReference type="SUPFAM" id="SSF81631">
    <property type="entry name" value="PAP/OAS1 substrate-binding domain"/>
    <property type="match status" value="1"/>
</dbReference>
<evidence type="ECO:0000256" key="4">
    <source>
        <dbReference type="ARBA" id="ARBA00022723"/>
    </source>
</evidence>
<dbReference type="PANTHER" id="PTHR15822:SF4">
    <property type="entry name" value="TYROSYL-DNA PHOSPHODIESTERASE 2"/>
    <property type="match status" value="1"/>
</dbReference>
<protein>
    <recommendedName>
        <fullName evidence="14">Polynucleotide adenylyltransferase</fullName>
    </recommendedName>
</protein>
<dbReference type="Gene3D" id="1.10.1410.10">
    <property type="match status" value="1"/>
</dbReference>
<keyword evidence="3" id="KW-0540">Nuclease</keyword>
<dbReference type="GO" id="GO:0003697">
    <property type="term" value="F:single-stranded DNA binding"/>
    <property type="evidence" value="ECO:0007669"/>
    <property type="project" value="TreeGrafter"/>
</dbReference>
<organism evidence="12 13">
    <name type="scientific">Catellatospora coxensis</name>
    <dbReference type="NCBI Taxonomy" id="310354"/>
    <lineage>
        <taxon>Bacteria</taxon>
        <taxon>Bacillati</taxon>
        <taxon>Actinomycetota</taxon>
        <taxon>Actinomycetes</taxon>
        <taxon>Micromonosporales</taxon>
        <taxon>Micromonosporaceae</taxon>
        <taxon>Catellatospora</taxon>
    </lineage>
</organism>
<dbReference type="Pfam" id="PF04457">
    <property type="entry name" value="MJ1316"/>
    <property type="match status" value="1"/>
</dbReference>
<evidence type="ECO:0000256" key="3">
    <source>
        <dbReference type="ARBA" id="ARBA00022722"/>
    </source>
</evidence>
<evidence type="ECO:0000256" key="7">
    <source>
        <dbReference type="ARBA" id="ARBA00022842"/>
    </source>
</evidence>
<dbReference type="InterPro" id="IPR040459">
    <property type="entry name" value="MJ1316"/>
</dbReference>
<dbReference type="SUPFAM" id="SSF55144">
    <property type="entry name" value="LigT-like"/>
    <property type="match status" value="1"/>
</dbReference>
<sequence length="952" mass="101414">MRTSEQIYHRVRWDPRFDPERFVFGVRQRDAAPKRVPLPAFKPGGDIPWHRVLFIEADGELVWDRATGVDRVDTSGAGLVRHRGLLPAPFFTPSTPHTWRPGQGWRADSAPETAAPGRLRLLTWNTLWDRYDADRIDTARRRPLLLAALQAADADVIALQEVEPALLALLRDAPWVRAAYTLNAAPDAAAPGGLVLLSRLPVREAGSHRLAPHKAAVAIVVDTAAGPLAIAATHLSSDHSADGARRRQDELTRLAEGLADIAADLVLLGDFNDDGAAPTAMLGMDDAWTLAYGTADRTPTFDPVANPLAAMSSLSGVPRRLDRVLLRGRASVTGAALVGDRPEPDGLFPSDHYGVTVDLNLAGAGQSDVLDVAPTARTALAWLPPERLRPAIQELRQAHDPQIHRWPPHVNVLFGFVPESDFEQAAPLLAAAAAEVAPFAVRLHGVHTFGHRDDATVWLDPAADGDAPWTRLWQALRQRFPRCRGRAEGFTPHLTLGRSRDPQRVAAHCAARLGESRTQVGELVLLSRRGDEPMLPRAVLTLGTGELRWLPDPDIAVTGTDPTPADAAAVSPVADLDPTSPAGAADRAAVVVERLAEEFGEGVVHVTGSRRMGCALPGADLDLVLALPGQIDPAVVAARVFRALPDAIALRPVPGARVPRLGLAVRDLDVDLVAVGTGGLAPAEAVARRAELGEEAAVALSAVSDADAVRAAVGARHDAFVRLARQVKGWARAKGLDSAPFGGLPGLAWSVLAARTVLGAPADAAAATLLHRFFEDWAVWDWRQPVTLTGDADGVHPRGAVLTPTAPVRSCADQLAPGGLDLLAQELYQAWEALEEASDSGRDPWPRLAGPPPLHRRHACWAVIAVHGDADETLGRVRGRMRALLTALGEAGAPQAHAWPRPYETGPVTRYAVGLGRAGAEPELTAAVERWAADLPGVHVTLVDSGAVPSLR</sequence>
<dbReference type="InterPro" id="IPR009097">
    <property type="entry name" value="Cyclic_Pdiesterase"/>
</dbReference>
<reference evidence="12 13" key="1">
    <citation type="submission" date="2021-01" db="EMBL/GenBank/DDBJ databases">
        <title>Whole genome shotgun sequence of Catellatospora coxensis NBRC 107359.</title>
        <authorList>
            <person name="Komaki H."/>
            <person name="Tamura T."/>
        </authorList>
    </citation>
    <scope>NUCLEOTIDE SEQUENCE [LARGE SCALE GENOMIC DNA]</scope>
    <source>
        <strain evidence="12 13">NBRC 107359</strain>
    </source>
</reference>